<sequence length="379" mass="42232">MLVETVRRFVEEELYPHEDLVEATDEIPDDLARRIRAKAIELGLYAANMPGEVGGGGLDALGLALLERELGRANYALQMLVARPSNILQGCSDEQRERYLLPTVRGERHDCLAMTEPGAGSDVRSMKTRAVRQGDDYVINGQKHFISHADRADFIILFAVTGTEETRRGPRNQISGFLVDKGTPGLTVRRGPNAVSHRGYHNCELFFDDCKLPASQLLGREGRGFDLMNEWLGATRLTVAATSIGRARRVMEATLEWAGQRRQFGQTISQFQGVSFPLADLMVELEAAELLTLRAAWLLDQGRASDADFAMAKLAASEMLGKLTDRAVQTFGGMGLMDSLPIARWWKDARVERIWDGTSEIQRLIIARQLLRPHEAKTR</sequence>
<dbReference type="InterPro" id="IPR006089">
    <property type="entry name" value="Acyl-CoA_DH_CS"/>
</dbReference>
<keyword evidence="5 7" id="KW-0274">FAD</keyword>
<feature type="domain" description="Acyl-CoA dehydrogenase/oxidase C-terminal" evidence="8">
    <location>
        <begin position="222"/>
        <end position="371"/>
    </location>
</feature>
<organism evidence="11 12">
    <name type="scientific">Labrys wisconsinensis</name>
    <dbReference type="NCBI Taxonomy" id="425677"/>
    <lineage>
        <taxon>Bacteria</taxon>
        <taxon>Pseudomonadati</taxon>
        <taxon>Pseudomonadota</taxon>
        <taxon>Alphaproteobacteria</taxon>
        <taxon>Hyphomicrobiales</taxon>
        <taxon>Xanthobacteraceae</taxon>
        <taxon>Labrys</taxon>
    </lineage>
</organism>
<dbReference type="EMBL" id="JAUSVX010000001">
    <property type="protein sequence ID" value="MDQ0467312.1"/>
    <property type="molecule type" value="Genomic_DNA"/>
</dbReference>
<dbReference type="SUPFAM" id="SSF47203">
    <property type="entry name" value="Acyl-CoA dehydrogenase C-terminal domain-like"/>
    <property type="match status" value="1"/>
</dbReference>
<dbReference type="Gene3D" id="1.10.540.10">
    <property type="entry name" value="Acyl-CoA dehydrogenase/oxidase, N-terminal domain"/>
    <property type="match status" value="1"/>
</dbReference>
<dbReference type="Proteomes" id="UP001242480">
    <property type="component" value="Unassembled WGS sequence"/>
</dbReference>
<dbReference type="Gene3D" id="1.20.140.10">
    <property type="entry name" value="Butyryl-CoA Dehydrogenase, subunit A, domain 3"/>
    <property type="match status" value="1"/>
</dbReference>
<dbReference type="PROSITE" id="PS00072">
    <property type="entry name" value="ACYL_COA_DH_1"/>
    <property type="match status" value="1"/>
</dbReference>
<evidence type="ECO:0000256" key="2">
    <source>
        <dbReference type="ARBA" id="ARBA00009347"/>
    </source>
</evidence>
<evidence type="ECO:0000256" key="3">
    <source>
        <dbReference type="ARBA" id="ARBA00019125"/>
    </source>
</evidence>
<evidence type="ECO:0000313" key="12">
    <source>
        <dbReference type="Proteomes" id="UP001242480"/>
    </source>
</evidence>
<evidence type="ECO:0000259" key="10">
    <source>
        <dbReference type="Pfam" id="PF02771"/>
    </source>
</evidence>
<feature type="domain" description="Acyl-CoA oxidase/dehydrogenase middle" evidence="9">
    <location>
        <begin position="111"/>
        <end position="210"/>
    </location>
</feature>
<dbReference type="PANTHER" id="PTHR48083">
    <property type="entry name" value="MEDIUM-CHAIN SPECIFIC ACYL-COA DEHYDROGENASE, MITOCHONDRIAL-RELATED"/>
    <property type="match status" value="1"/>
</dbReference>
<dbReference type="SUPFAM" id="SSF56645">
    <property type="entry name" value="Acyl-CoA dehydrogenase NM domain-like"/>
    <property type="match status" value="1"/>
</dbReference>
<accession>A0ABU0J257</accession>
<dbReference type="Pfam" id="PF00441">
    <property type="entry name" value="Acyl-CoA_dh_1"/>
    <property type="match status" value="1"/>
</dbReference>
<dbReference type="Gene3D" id="2.40.110.10">
    <property type="entry name" value="Butyryl-CoA Dehydrogenase, subunit A, domain 2"/>
    <property type="match status" value="1"/>
</dbReference>
<protein>
    <recommendedName>
        <fullName evidence="3">Medium-chain specific acyl-CoA dehydrogenase, mitochondrial</fullName>
    </recommendedName>
</protein>
<evidence type="ECO:0000256" key="5">
    <source>
        <dbReference type="ARBA" id="ARBA00022827"/>
    </source>
</evidence>
<dbReference type="InterPro" id="IPR009100">
    <property type="entry name" value="AcylCoA_DH/oxidase_NM_dom_sf"/>
</dbReference>
<dbReference type="InterPro" id="IPR013786">
    <property type="entry name" value="AcylCoA_DH/ox_N"/>
</dbReference>
<comment type="cofactor">
    <cofactor evidence="1 7">
        <name>FAD</name>
        <dbReference type="ChEBI" id="CHEBI:57692"/>
    </cofactor>
</comment>
<keyword evidence="6 7" id="KW-0560">Oxidoreductase</keyword>
<evidence type="ECO:0000259" key="8">
    <source>
        <dbReference type="Pfam" id="PF00441"/>
    </source>
</evidence>
<gene>
    <name evidence="11" type="ORF">QO011_000307</name>
</gene>
<evidence type="ECO:0000313" key="11">
    <source>
        <dbReference type="EMBL" id="MDQ0467312.1"/>
    </source>
</evidence>
<evidence type="ECO:0000256" key="6">
    <source>
        <dbReference type="ARBA" id="ARBA00023002"/>
    </source>
</evidence>
<dbReference type="InterPro" id="IPR046373">
    <property type="entry name" value="Acyl-CoA_Oxase/DH_mid-dom_sf"/>
</dbReference>
<dbReference type="InterPro" id="IPR037069">
    <property type="entry name" value="AcylCoA_DH/ox_N_sf"/>
</dbReference>
<feature type="domain" description="Acyl-CoA dehydrogenase/oxidase N-terminal" evidence="10">
    <location>
        <begin position="1"/>
        <end position="107"/>
    </location>
</feature>
<dbReference type="InterPro" id="IPR009075">
    <property type="entry name" value="AcylCo_DH/oxidase_C"/>
</dbReference>
<keyword evidence="12" id="KW-1185">Reference proteome</keyword>
<dbReference type="Pfam" id="PF02771">
    <property type="entry name" value="Acyl-CoA_dh_N"/>
    <property type="match status" value="1"/>
</dbReference>
<proteinExistence type="inferred from homology"/>
<evidence type="ECO:0000256" key="1">
    <source>
        <dbReference type="ARBA" id="ARBA00001974"/>
    </source>
</evidence>
<comment type="similarity">
    <text evidence="2 7">Belongs to the acyl-CoA dehydrogenase family.</text>
</comment>
<dbReference type="GO" id="GO:0070991">
    <property type="term" value="F:medium-chain fatty acyl-CoA dehydrogenase activity"/>
    <property type="evidence" value="ECO:0007669"/>
    <property type="project" value="UniProtKB-EC"/>
</dbReference>
<dbReference type="InterPro" id="IPR006091">
    <property type="entry name" value="Acyl-CoA_Oxase/DH_mid-dom"/>
</dbReference>
<dbReference type="Pfam" id="PF02770">
    <property type="entry name" value="Acyl-CoA_dh_M"/>
    <property type="match status" value="1"/>
</dbReference>
<evidence type="ECO:0000259" key="9">
    <source>
        <dbReference type="Pfam" id="PF02770"/>
    </source>
</evidence>
<name>A0ABU0J257_9HYPH</name>
<dbReference type="CDD" id="cd00567">
    <property type="entry name" value="ACAD"/>
    <property type="match status" value="1"/>
</dbReference>
<comment type="caution">
    <text evidence="11">The sequence shown here is derived from an EMBL/GenBank/DDBJ whole genome shotgun (WGS) entry which is preliminary data.</text>
</comment>
<reference evidence="11 12" key="1">
    <citation type="submission" date="2023-07" db="EMBL/GenBank/DDBJ databases">
        <title>Genomic Encyclopedia of Type Strains, Phase IV (KMG-IV): sequencing the most valuable type-strain genomes for metagenomic binning, comparative biology and taxonomic classification.</title>
        <authorList>
            <person name="Goeker M."/>
        </authorList>
    </citation>
    <scope>NUCLEOTIDE SEQUENCE [LARGE SCALE GENOMIC DNA]</scope>
    <source>
        <strain evidence="11 12">DSM 19619</strain>
    </source>
</reference>
<dbReference type="PANTHER" id="PTHR48083:SF2">
    <property type="entry name" value="MEDIUM-CHAIN SPECIFIC ACYL-COA DEHYDROGENASE, MITOCHONDRIAL"/>
    <property type="match status" value="1"/>
</dbReference>
<dbReference type="InterPro" id="IPR050741">
    <property type="entry name" value="Acyl-CoA_dehydrogenase"/>
</dbReference>
<evidence type="ECO:0000256" key="4">
    <source>
        <dbReference type="ARBA" id="ARBA00022630"/>
    </source>
</evidence>
<evidence type="ECO:0000256" key="7">
    <source>
        <dbReference type="RuleBase" id="RU362125"/>
    </source>
</evidence>
<dbReference type="InterPro" id="IPR036250">
    <property type="entry name" value="AcylCo_DH-like_C"/>
</dbReference>
<keyword evidence="4 7" id="KW-0285">Flavoprotein</keyword>